<protein>
    <submittedName>
        <fullName evidence="2">DUF4239 domain-containing protein</fullName>
    </submittedName>
</protein>
<dbReference type="RefSeq" id="WP_165245921.1">
    <property type="nucleotide sequence ID" value="NZ_JAAKZV010000457.1"/>
</dbReference>
<evidence type="ECO:0000313" key="3">
    <source>
        <dbReference type="Proteomes" id="UP000481583"/>
    </source>
</evidence>
<keyword evidence="1" id="KW-0472">Membrane</keyword>
<feature type="transmembrane region" description="Helical" evidence="1">
    <location>
        <begin position="210"/>
        <end position="230"/>
    </location>
</feature>
<gene>
    <name evidence="2" type="ORF">G5C51_41130</name>
</gene>
<dbReference type="Proteomes" id="UP000481583">
    <property type="component" value="Unassembled WGS sequence"/>
</dbReference>
<dbReference type="AlphaFoldDB" id="A0A6G4UDM9"/>
<dbReference type="InterPro" id="IPR025333">
    <property type="entry name" value="DUF4239"/>
</dbReference>
<dbReference type="EMBL" id="JAAKZV010000457">
    <property type="protein sequence ID" value="NGN70274.1"/>
    <property type="molecule type" value="Genomic_DNA"/>
</dbReference>
<keyword evidence="3" id="KW-1185">Reference proteome</keyword>
<organism evidence="2 3">
    <name type="scientific">Streptomyces coryli</name>
    <dbReference type="NCBI Taxonomy" id="1128680"/>
    <lineage>
        <taxon>Bacteria</taxon>
        <taxon>Bacillati</taxon>
        <taxon>Actinomycetota</taxon>
        <taxon>Actinomycetes</taxon>
        <taxon>Kitasatosporales</taxon>
        <taxon>Streptomycetaceae</taxon>
        <taxon>Streptomyces</taxon>
    </lineage>
</organism>
<accession>A0A6G4UDM9</accession>
<sequence length="253" mass="27388">MSDTLMLTFVLLAAAAVVAFIALVRTRRRDAAFDPDATPDVIEYMTMMIGVVYAIVLGLAIAGVWDANDGAQATVSSEAFALHEISEQAAALPPDVRDKLRSQVDAYVPYAVGEEWDGMEDGKGLTDRGDRMLGEVRQTIQDYEPRTESQNRAAYAIAEQVTTAEQARTTRALDAGPTLPQLVWFGLIAGALVSVGMVFALQIRRTKRELILAGLFTALLAFLLGLVWVLNTPYGPGGISMTDAFDELFPSLT</sequence>
<evidence type="ECO:0000256" key="1">
    <source>
        <dbReference type="SAM" id="Phobius"/>
    </source>
</evidence>
<evidence type="ECO:0000313" key="2">
    <source>
        <dbReference type="EMBL" id="NGN70274.1"/>
    </source>
</evidence>
<keyword evidence="1" id="KW-0812">Transmembrane</keyword>
<dbReference type="Pfam" id="PF14023">
    <property type="entry name" value="Bestrophin-like"/>
    <property type="match status" value="1"/>
</dbReference>
<feature type="transmembrane region" description="Helical" evidence="1">
    <location>
        <begin position="44"/>
        <end position="65"/>
    </location>
</feature>
<name>A0A6G4UDM9_9ACTN</name>
<feature type="transmembrane region" description="Helical" evidence="1">
    <location>
        <begin position="6"/>
        <end position="24"/>
    </location>
</feature>
<comment type="caution">
    <text evidence="2">The sequence shown here is derived from an EMBL/GenBank/DDBJ whole genome shotgun (WGS) entry which is preliminary data.</text>
</comment>
<reference evidence="2 3" key="1">
    <citation type="submission" date="2020-02" db="EMBL/GenBank/DDBJ databases">
        <title>Whole-genome analyses of novel actinobacteria.</title>
        <authorList>
            <person name="Sahin N."/>
        </authorList>
    </citation>
    <scope>NUCLEOTIDE SEQUENCE [LARGE SCALE GENOMIC DNA]</scope>
    <source>
        <strain evidence="2 3">A7024</strain>
    </source>
</reference>
<keyword evidence="1" id="KW-1133">Transmembrane helix</keyword>
<feature type="transmembrane region" description="Helical" evidence="1">
    <location>
        <begin position="182"/>
        <end position="203"/>
    </location>
</feature>
<proteinExistence type="predicted"/>